<comment type="caution">
    <text evidence="1">The sequence shown here is derived from an EMBL/GenBank/DDBJ whole genome shotgun (WGS) entry which is preliminary data.</text>
</comment>
<accession>A0A0G2EEX6</accession>
<sequence>MTVTFFDLPLEIQDLIYKHLNACADIVLCEGGISRPVFSPEVQCLEVCDGRIKDEIFPRMLQRVSLTSLDFKPRLADFVPDSGVTNQITDLDITIMKQHAYESVAMYVISLWKVIHNLSNIRTVSLHCGNLDEKMGNIMEHCTPRIIKLICDSGHTVSGYQSWNKALMDLSRELLTEENGLKHVIRLPASETGEVYIRIQRNKMQEEDNAENATVVDVDEEIERIGEWQKGNLVMRLNRTIWERSIRDDGPPQFLYTYV</sequence>
<reference evidence="1 2" key="2">
    <citation type="submission" date="2015-05" db="EMBL/GenBank/DDBJ databases">
        <authorList>
            <person name="Morales-Cruz A."/>
            <person name="Amrine K.C."/>
            <person name="Cantu D."/>
        </authorList>
    </citation>
    <scope>NUCLEOTIDE SEQUENCE [LARGE SCALE GENOMIC DNA]</scope>
    <source>
        <strain evidence="1">UCRPC4</strain>
    </source>
</reference>
<dbReference type="Proteomes" id="UP000053317">
    <property type="component" value="Unassembled WGS sequence"/>
</dbReference>
<keyword evidence="2" id="KW-1185">Reference proteome</keyword>
<name>A0A0G2EEX6_PHACM</name>
<organism evidence="1 2">
    <name type="scientific">Phaeomoniella chlamydospora</name>
    <name type="common">Phaeoacremonium chlamydosporum</name>
    <dbReference type="NCBI Taxonomy" id="158046"/>
    <lineage>
        <taxon>Eukaryota</taxon>
        <taxon>Fungi</taxon>
        <taxon>Dikarya</taxon>
        <taxon>Ascomycota</taxon>
        <taxon>Pezizomycotina</taxon>
        <taxon>Eurotiomycetes</taxon>
        <taxon>Chaetothyriomycetidae</taxon>
        <taxon>Phaeomoniellales</taxon>
        <taxon>Phaeomoniellaceae</taxon>
        <taxon>Phaeomoniella</taxon>
    </lineage>
</organism>
<protein>
    <submittedName>
        <fullName evidence="1">Uncharacterized protein</fullName>
    </submittedName>
</protein>
<dbReference type="EMBL" id="LCWF01000089">
    <property type="protein sequence ID" value="KKY20999.1"/>
    <property type="molecule type" value="Genomic_DNA"/>
</dbReference>
<reference evidence="1 2" key="1">
    <citation type="submission" date="2015-05" db="EMBL/GenBank/DDBJ databases">
        <title>Distinctive expansion of gene families associated with plant cell wall degradation and secondary metabolism in the genomes of grapevine trunk pathogens.</title>
        <authorList>
            <person name="Lawrence D.P."/>
            <person name="Travadon R."/>
            <person name="Rolshausen P.E."/>
            <person name="Baumgartner K."/>
        </authorList>
    </citation>
    <scope>NUCLEOTIDE SEQUENCE [LARGE SCALE GENOMIC DNA]</scope>
    <source>
        <strain evidence="1">UCRPC4</strain>
    </source>
</reference>
<gene>
    <name evidence="1" type="ORF">UCRPC4_g03916</name>
</gene>
<evidence type="ECO:0000313" key="1">
    <source>
        <dbReference type="EMBL" id="KKY20999.1"/>
    </source>
</evidence>
<proteinExistence type="predicted"/>
<dbReference type="AlphaFoldDB" id="A0A0G2EEX6"/>
<evidence type="ECO:0000313" key="2">
    <source>
        <dbReference type="Proteomes" id="UP000053317"/>
    </source>
</evidence>